<feature type="transmembrane region" description="Helical" evidence="2">
    <location>
        <begin position="522"/>
        <end position="541"/>
    </location>
</feature>
<evidence type="ECO:0000256" key="1">
    <source>
        <dbReference type="SAM" id="MobiDB-lite"/>
    </source>
</evidence>
<dbReference type="Proteomes" id="UP000051952">
    <property type="component" value="Unassembled WGS sequence"/>
</dbReference>
<feature type="transmembrane region" description="Helical" evidence="2">
    <location>
        <begin position="562"/>
        <end position="583"/>
    </location>
</feature>
<reference evidence="4" key="1">
    <citation type="submission" date="2015-09" db="EMBL/GenBank/DDBJ databases">
        <authorList>
            <consortium name="Pathogen Informatics"/>
        </authorList>
    </citation>
    <scope>NUCLEOTIDE SEQUENCE [LARGE SCALE GENOMIC DNA]</scope>
    <source>
        <strain evidence="4">Lake Konstanz</strain>
    </source>
</reference>
<evidence type="ECO:0000256" key="2">
    <source>
        <dbReference type="SAM" id="Phobius"/>
    </source>
</evidence>
<evidence type="ECO:0000313" key="4">
    <source>
        <dbReference type="Proteomes" id="UP000051952"/>
    </source>
</evidence>
<sequence length="3901" mass="411022">MSLPHGSVINSVIIVNSSPVSIINFNGNTTNVTVIFSGQDAANPTATQNGIQLYGQRHENLNITMMHVILLNNTGPLSLIELWDDVVIAGEFRVVAEDVRIPYTSGVVRGFRHVLAPRCRVHMTLNGVTENAGTPPAEPWANGFYPPLVWLANASLVDSTSLFVVEVLGVNVYYKESLILLANITTQASSLDGANVIIRDVQCTMSCALIKDQYNLFRNLSIFVRDSKVLSASTRFAGTAASMILSFLSTHIGMLMDIRNTSLVTAVYRINDTAIAIQSTACTFSGVVMFMENCNFTSLHTQPPFVSAFVTSIGVSLLGLGFAPTQLDPSILTSPLGDDSAAVRMQRADADMAQSLMPSAGPRGLVIVLLNCSITNGGIIGSSPIGMAVDADVLLSTIGNTVVWAHQSALTAVCGATNQVCNTMLFGPLDQSHVSLGEVLIRLTSASSLTAINSRSAAIIQVATARVRRFSLHMSNSSTIEAVSSPNGTFLAGLLITDVSDIELFNVTLDTGSSMRLFTPSVRPFTLSAISVVASIGVSYLTTNTTASMSNEEVKRSIAAVFYVNILSSSSIVVAAASSVIAADGFQGVAMGISFGNVTQIALVTSSSVSSPLAPPVLPWSSVFYAMQITFADSASCTVDANTSGTASCVLISDVFRGGFGATSGSIDASPSWLDTLDPTRTLVLTSRAAAVSVASHTELLLTRSTSSNSSIYSVGFVLDMCNLCSGPLSLLQHMLTLGFTVQATYVSAQLLVDSSTLSAGMYLNMYGNTCGGTVGMTVAVSNSLLGNGLFANHAPASGLCAATTSITPPIYPVPVYASYIIHYNATFSMVNISQRGIPHPAEASFHSWIFIIPLFLYQPGSVAYDGLSMTLKGAHTPIIQTAYALVAIQWHCNSRLTTIVVESVTVNGIVPVEVFPDYGLCGAVGLLSIAQTSNSVLSISVKNVTVSGEGDVISRGVSVDNVVQPSDGTGLIRIAVENSNWVTSDSSILINSESTAAAGITIMVLDSSMTTSNRSSAILISGPSSLSNLNMTVENTTLEAATDTSLAPACVCMRFPLAMQLFAMAFSQTTIIANGTNSSTSAGVGVWLNSAGLVANASIVFTNNSILRACQGIVLSEDIVAANVASALSSAFQSVEIQFLNSIMITPLTSNSIAALQTTPPRRGVWLRGVRILHVSVSVADSIIATEGIIASSENNTESWRLVDVMGNASLTERVTDVNIAIVRCQVNVVYPHTSSGSGLVWIGEAAQFSNCEVAVQDSSVTFVLDVDSDVIHAQDGYQIYIGLLPANNITGSNQVSGNNNITTAFTNSVFSLTGIRSCGVMMTATNINGPPVYATMLNHTTIGGTHSLTCGKLGSTAEGASCRAYSYQGPIVMINSSLQFSYISSGIVTSIGTSVKTVSLLASNDTRLTSCSVMISDVAVSSPSDAISLSFGNIIDSVILRRFRCLPPMTPGLTSCSVMISDVAVASPSDAISLSFGNIIDSVILIRGSTNLSGGVQVREMQWSDSALLVLLGPSSSIGQIYLTYVRCEFVTFVVGGFDVGAHVQGATSRSFLVANVSERCASGDGTSPGGGSSSLLPSLELLNAPIMMLNACNLNQTFIGMCEQRYNAPQGSSQSIISIVGEMFVPSTAPTAMNNTIVVRDVTITRSVTTPTSVYLVTTFYMWFQHLQLNVSNVTFGTPAEAQSGQSGDSFVLKASQTTWDGGSFKLDGLMVRTLTQSLGAALGVSRSTLTDVAISLQRSVMSLMTVIALSEFSNLINSTITIQQSRFVNTNRLRMIELLNASSMQSVTILWNNGTVPADLEWMNSIDYVPAGSSTRVQPYFSWTDPTMSIVDRWVNVLDGSYFINVSTTIKNVACVVKRFGLYFKDSRFTSTCSVELRDCRLVQTNGTIIPLETSTINAFNITLYNVVVDMKPDLSDISNAFAVVAVVQSGLNDVVISMTNVVVTLLPAPITVWPIEGGTVWSVVAVSYSDPTAVSITLINTTAYIGNATIPSGIKAAPMFAVAAMVSFVQSTGTPTQIALTMFEVNYTVMNVLSPASSIVLWSGNDCNACSINLSHIGYYLDTRPVVAASLPVPLAAGGGVFAVGDQTGFHVTFRQTTIFISCGYDVSVLQYRGAPSVAGAVATSAVISWGAATAVDSSIVLTAASALLSIRLIGYASGVLLLTNTSLVNSTFNVTGLPNVTIQCVALQTLSVLPKCGVLVWRTPGADLQYQTANPSEASASASRTVMNVNGTSWMLIDNVTAVTTLPQPILIGGISLGSGCGVTLRGLSLSVTSNRAEFLTSTCASLASTPIFPYTSDGNVLFMCAMIYLVDVTLGHQSRVLIENIVLGSPHAAGIVQMMPLGLLNTRLLDLATVRIERVRLSAATGNIAAAFRCVAVSVQHYSTLSLAQWDLNNAPQRLAAVVNVSSVQNHSLLSLDSIARWTMTVESPVPKENKDPMGMLWTDGVQLLTTSELRLVNVSATLQHGTVGGQNSRSIIFLRQFIADRGSRFAIDNSVLVVTSTSNLPGAFAFSVVAAVYMQTTTFSLNSSVVIHNSTLQVTSSTAAATLTLMVSLCYFDRVTFELDTVEGLVGGAISITSSQLISNNTGNNGDAYALWFRSLPDIKLSLSLQIRDTTSTLTSCNANAAFVSFSSCILHNGPIGLFDVSVTISARSASNLLRLTNGSALNSPFPVELVDANLYVAGGTTTPFKTCSTSSSPWGEVAVLSFSSLSNIYIGNILLTNVSTILMIPPNTTIPLHTTSAITAPTLYWSLVALIAVSSASTFTDGSFLQLYACHLRTQWMNSTETVGLRAQMYRVIATNDSLWGVLVIMESTISGATVLIEESDVLCGSVNMVTGKLYSTVIHIVGGTHGGASMMTMSASCSLNAVNVRMTDLTMFASPLVAMFSSLAPTALSPTSWTNTGIILHFEDNVIGDLQRFRVNATNVYLAGHEYGAGNATDVQRNWWLAVGQYSFNNASLALKHVTTFSSLLTGGGGGGGSLVTPGLLLANAVAAFADFMITVENTAALGALPTGLMSGGLWSQGGVTIINSTITVPSSGGVLVTGSRFASGAGVSISNSVVMRPQALTWWGGGATAELPSTSPTVRPLRLYCSTSGGANGPPIQRLRHVLPSLYYISPSPLENTSASCPGYLPSISDSFTATSVQTMTLSMTVTKMLTDTADVTATTTRVDTATKDVAVSSTNSRVTASLKVTKTLCSQLTIDSISPSSTLYDVFTGAVSNFTFVWSSSDGVVPTRVLDVSVVSSWGTFLPTSIALLPPTWSNNHSTEELVGSSNVGALHVQVTSVPVVRSFLNDVTVTLQVDVFAYCSKPTVSVVLQKTVLPVPEPARTTGQVAAVVGVVGAAAGVVGIGGAVQRSMLMLQLSVCEFSLASEVSISDSPTQLGFGDEENYYIRGTVVGDLLLIVGFVVLTVICTEALSRYKSDGISAVFPWDSTFFLEAWGKHTRMPGMLIAPLSILLQPMVSNSISLIAYPVASYDLAIGVIGVVAIGTLCVVLLLHGLHVVHCLSSSPYHHRRGSGGTHGGSTWPVVWIVADNSTRRKASFAQYILTPLSGWVPHRSRREEGRAFLSQFGHIFQEFRDTQRWFAVCDLSMSTACGVISALKPTTESGCDALTWVALALTALYAVVVAVLRPCNAAIGNINGFANAAANVVCAGLIVSGLNDASDIIALAFTALNVLLSLTGLIALAFKLGIWKFVEGDDGEKKRQQLLPLSQEGPPPPQGGEQHSRSDRNVAEGGAVIPMEELLLGEVEEMGEKEREAPSSGRLVKPFFGKGVKGYARRPVENQRHQGASDQRRDADGGLLLDAFLRPLDDVGLLSRTTSAHQQQSSSEAFQMLMKCNGTPPRSAAEQRRRLQVAVIAAVCASGLASKKTVPPAVSNAATRDASTGETSE</sequence>
<gene>
    <name evidence="3" type="ORF">BSAL_11510</name>
</gene>
<feature type="transmembrane region" description="Helical" evidence="2">
    <location>
        <begin position="3399"/>
        <end position="3421"/>
    </location>
</feature>
<keyword evidence="2 3" id="KW-0812">Transmembrane</keyword>
<feature type="transmembrane region" description="Helical" evidence="2">
    <location>
        <begin position="3623"/>
        <end position="3640"/>
    </location>
</feature>
<feature type="transmembrane region" description="Helical" evidence="2">
    <location>
        <begin position="3459"/>
        <end position="3482"/>
    </location>
</feature>
<feature type="transmembrane region" description="Helical" evidence="2">
    <location>
        <begin position="3488"/>
        <end position="3515"/>
    </location>
</feature>
<dbReference type="EMBL" id="CYKH01001578">
    <property type="protein sequence ID" value="CUG87701.1"/>
    <property type="molecule type" value="Genomic_DNA"/>
</dbReference>
<feature type="compositionally biased region" description="Polar residues" evidence="1">
    <location>
        <begin position="3888"/>
        <end position="3901"/>
    </location>
</feature>
<keyword evidence="2" id="KW-0472">Membrane</keyword>
<keyword evidence="4" id="KW-1185">Reference proteome</keyword>
<feature type="transmembrane region" description="Helical" evidence="2">
    <location>
        <begin position="3652"/>
        <end position="3670"/>
    </location>
</feature>
<keyword evidence="2" id="KW-1133">Transmembrane helix</keyword>
<accession>A0A0S4JC39</accession>
<evidence type="ECO:0000313" key="3">
    <source>
        <dbReference type="EMBL" id="CUG87701.1"/>
    </source>
</evidence>
<organism evidence="3 4">
    <name type="scientific">Bodo saltans</name>
    <name type="common">Flagellated protozoan</name>
    <dbReference type="NCBI Taxonomy" id="75058"/>
    <lineage>
        <taxon>Eukaryota</taxon>
        <taxon>Discoba</taxon>
        <taxon>Euglenozoa</taxon>
        <taxon>Kinetoplastea</taxon>
        <taxon>Metakinetoplastina</taxon>
        <taxon>Eubodonida</taxon>
        <taxon>Bodonidae</taxon>
        <taxon>Bodo</taxon>
    </lineage>
</organism>
<name>A0A0S4JC39_BODSA</name>
<proteinExistence type="predicted"/>
<dbReference type="VEuPathDB" id="TriTrypDB:BSAL_33195"/>
<protein>
    <submittedName>
        <fullName evidence="3">Transmembrane protein, putative</fullName>
    </submittedName>
</protein>
<feature type="region of interest" description="Disordered" evidence="1">
    <location>
        <begin position="3879"/>
        <end position="3901"/>
    </location>
</feature>
<feature type="transmembrane region" description="Helical" evidence="2">
    <location>
        <begin position="3676"/>
        <end position="3698"/>
    </location>
</feature>
<feature type="transmembrane region" description="Helical" evidence="2">
    <location>
        <begin position="3342"/>
        <end position="3362"/>
    </location>
</feature>
<feature type="region of interest" description="Disordered" evidence="1">
    <location>
        <begin position="3719"/>
        <end position="3740"/>
    </location>
</feature>